<accession>A0ABY4ENA4</accession>
<name>A0ABY4ENA4_9BACI</name>
<dbReference type="EMBL" id="CP095073">
    <property type="protein sequence ID" value="UOQ45940.1"/>
    <property type="molecule type" value="Genomic_DNA"/>
</dbReference>
<protein>
    <recommendedName>
        <fullName evidence="4">DUF3976 domain-containing protein</fullName>
    </recommendedName>
</protein>
<proteinExistence type="predicted"/>
<feature type="transmembrane region" description="Helical" evidence="1">
    <location>
        <begin position="6"/>
        <end position="22"/>
    </location>
</feature>
<evidence type="ECO:0008006" key="4">
    <source>
        <dbReference type="Google" id="ProtNLM"/>
    </source>
</evidence>
<organism evidence="2 3">
    <name type="scientific">Halobacillus salinarum</name>
    <dbReference type="NCBI Taxonomy" id="2932257"/>
    <lineage>
        <taxon>Bacteria</taxon>
        <taxon>Bacillati</taxon>
        <taxon>Bacillota</taxon>
        <taxon>Bacilli</taxon>
        <taxon>Bacillales</taxon>
        <taxon>Bacillaceae</taxon>
        <taxon>Halobacillus</taxon>
    </lineage>
</organism>
<dbReference type="RefSeq" id="WP_244712886.1">
    <property type="nucleotide sequence ID" value="NZ_CP095073.1"/>
</dbReference>
<keyword evidence="1" id="KW-1133">Transmembrane helix</keyword>
<evidence type="ECO:0000313" key="2">
    <source>
        <dbReference type="EMBL" id="UOQ45940.1"/>
    </source>
</evidence>
<evidence type="ECO:0000256" key="1">
    <source>
        <dbReference type="SAM" id="Phobius"/>
    </source>
</evidence>
<keyword evidence="1" id="KW-0812">Transmembrane</keyword>
<keyword evidence="3" id="KW-1185">Reference proteome</keyword>
<gene>
    <name evidence="2" type="ORF">MUN89_08470</name>
</gene>
<sequence>MQWVFPVLFIVGFFISYLVIRRETKNNSLTKKGFIKLIITMILLFLVAFGLGFFNG</sequence>
<reference evidence="2 3" key="1">
    <citation type="submission" date="2022-04" db="EMBL/GenBank/DDBJ databases">
        <title>Halobacillus sp. isolated from saltern.</title>
        <authorList>
            <person name="Won M."/>
            <person name="Lee C.-M."/>
            <person name="Woen H.-Y."/>
            <person name="Kwon S.-W."/>
        </authorList>
    </citation>
    <scope>NUCLEOTIDE SEQUENCE [LARGE SCALE GENOMIC DNA]</scope>
    <source>
        <strain evidence="2 3">SSBR10-3</strain>
    </source>
</reference>
<dbReference type="Proteomes" id="UP000831787">
    <property type="component" value="Chromosome"/>
</dbReference>
<evidence type="ECO:0000313" key="3">
    <source>
        <dbReference type="Proteomes" id="UP000831787"/>
    </source>
</evidence>
<keyword evidence="1" id="KW-0472">Membrane</keyword>
<feature type="transmembrane region" description="Helical" evidence="1">
    <location>
        <begin position="34"/>
        <end position="54"/>
    </location>
</feature>